<sequence>MDNLFTFLHEIEDRYARTIFNFHLISCDEIGDIYGLMKERISSEDMFDNIVYNKDIHPAIKKLVYCDIQLTKHIINQNTYPVFNDSSQVKCCHYFDINSDNSNISSRTVEIFEREKSSLVSYIKTTNKKRKVNYGEIKKTVHGGTNANYFSGKKSDEYLSTTVRSNINQPWIKTISKRMRVDIINHSIVTRGKSSILQTIEIIFTNRTCVKIFKDSTMHIILSKDKDEKGCIHMIDKLFYVYYNLFLLFEDIIQNKYFNEVANIVNHVLTVTALDEKLFLIKKMAEHDVYGVSNFKIGMFNLTFIKSLDHTVFPSLLDEDSKIKFFKGKKLNIVALRSLDDCINYVTKSENMIEMMKERSTILNSIDIETESVDRLKELLLK</sequence>
<accession>A0A075IQS6</accession>
<evidence type="ECO:0000313" key="6">
    <source>
        <dbReference type="EMBL" id="AIF30211.1"/>
    </source>
</evidence>
<protein>
    <recommendedName>
        <fullName evidence="2">Intermediate transcription factor 3 large subunit</fullName>
    </recommendedName>
</protein>
<keyword evidence="3" id="KW-0805">Transcription regulation</keyword>
<evidence type="ECO:0000256" key="5">
    <source>
        <dbReference type="ARBA" id="ARBA00023163"/>
    </source>
</evidence>
<dbReference type="Proteomes" id="UP000164837">
    <property type="component" value="Genome"/>
</dbReference>
<organism evidence="6 7">
    <name type="scientific">Ectromelia virus Naval</name>
    <dbReference type="NCBI Taxonomy" id="1651168"/>
    <lineage>
        <taxon>Viruses</taxon>
        <taxon>Varidnaviria</taxon>
        <taxon>Bamfordvirae</taxon>
        <taxon>Nucleocytoviricota</taxon>
        <taxon>Pokkesviricetes</taxon>
        <taxon>Chitovirales</taxon>
        <taxon>Poxviridae</taxon>
        <taxon>Chordopoxvirinae</taxon>
        <taxon>Orthopoxvirus</taxon>
        <taxon>Orthopoxvirus ectromelia</taxon>
        <taxon>Ectromelia virus</taxon>
    </lineage>
</organism>
<evidence type="ECO:0000256" key="4">
    <source>
        <dbReference type="ARBA" id="ARBA00023159"/>
    </source>
</evidence>
<evidence type="ECO:0000256" key="3">
    <source>
        <dbReference type="ARBA" id="ARBA00023015"/>
    </source>
</evidence>
<keyword evidence="4" id="KW-0010">Activator</keyword>
<dbReference type="EMBL" id="KJ563295">
    <property type="protein sequence ID" value="AIF30211.1"/>
    <property type="molecule type" value="Genomic_DNA"/>
</dbReference>
<proteinExistence type="predicted"/>
<evidence type="ECO:0000313" key="7">
    <source>
        <dbReference type="Proteomes" id="UP000164837"/>
    </source>
</evidence>
<name>A0A075IQS6_9POXV</name>
<reference evidence="6 7" key="1">
    <citation type="journal article" date="2014" name="Virology">
        <title>The genome sequence of ectromelia virus Naval and Cornell isolates from outbreaks in North America.</title>
        <authorList>
            <person name="Mavian C."/>
            <person name="Lopez-Bueno A."/>
            <person name="Bryant N.A."/>
            <person name="Seeger K."/>
            <person name="Quail M.A."/>
            <person name="Harris D."/>
            <person name="Barrell B."/>
            <person name="Alcami A."/>
        </authorList>
    </citation>
    <scope>NUCLEOTIDE SEQUENCE [LARGE SCALE GENOMIC DNA]</scope>
    <source>
        <strain evidence="6">NAVAL</strain>
    </source>
</reference>
<keyword evidence="5" id="KW-0804">Transcription</keyword>
<evidence type="ECO:0000256" key="2">
    <source>
        <dbReference type="ARBA" id="ARBA00015436"/>
    </source>
</evidence>
<evidence type="ECO:0000256" key="1">
    <source>
        <dbReference type="ARBA" id="ARBA00003344"/>
    </source>
</evidence>
<dbReference type="InterPro" id="IPR008789">
    <property type="entry name" value="Poxvirus_intermed-TF"/>
</dbReference>
<dbReference type="Pfam" id="PF05718">
    <property type="entry name" value="Pox_int_trans"/>
    <property type="match status" value="1"/>
</dbReference>
<dbReference type="SMR" id="A0A075IQS6"/>
<comment type="function">
    <text evidence="1">Acts with RNA polymerase to initiate transcription from intermediate gene promoters.</text>
</comment>